<comment type="subcellular location">
    <subcellularLocation>
        <location evidence="1">Membrane</location>
        <topology evidence="1">Multi-pass membrane protein</topology>
    </subcellularLocation>
</comment>
<feature type="transmembrane region" description="Helical" evidence="11">
    <location>
        <begin position="25"/>
        <end position="47"/>
    </location>
</feature>
<comment type="similarity">
    <text evidence="2">Belongs to the ferric reductase (FRE) family.</text>
</comment>
<dbReference type="SUPFAM" id="SSF52343">
    <property type="entry name" value="Ferredoxin reductase-like, C-terminal NADP-linked domain"/>
    <property type="match status" value="1"/>
</dbReference>
<evidence type="ECO:0000259" key="12">
    <source>
        <dbReference type="PROSITE" id="PS51384"/>
    </source>
</evidence>
<feature type="region of interest" description="Disordered" evidence="10">
    <location>
        <begin position="450"/>
        <end position="482"/>
    </location>
</feature>
<dbReference type="RefSeq" id="XP_040774617.1">
    <property type="nucleotide sequence ID" value="XM_040917549.1"/>
</dbReference>
<evidence type="ECO:0000256" key="2">
    <source>
        <dbReference type="ARBA" id="ARBA00006278"/>
    </source>
</evidence>
<dbReference type="GO" id="GO:0006879">
    <property type="term" value="P:intracellular iron ion homeostasis"/>
    <property type="evidence" value="ECO:0007669"/>
    <property type="project" value="TreeGrafter"/>
</dbReference>
<evidence type="ECO:0000313" key="14">
    <source>
        <dbReference type="Proteomes" id="UP000803844"/>
    </source>
</evidence>
<dbReference type="GO" id="GO:0000293">
    <property type="term" value="F:ferric-chelate reductase activity"/>
    <property type="evidence" value="ECO:0007669"/>
    <property type="project" value="UniProtKB-ARBA"/>
</dbReference>
<dbReference type="PANTHER" id="PTHR32361:SF28">
    <property type="entry name" value="FRP1P"/>
    <property type="match status" value="1"/>
</dbReference>
<dbReference type="GO" id="GO:0005886">
    <property type="term" value="C:plasma membrane"/>
    <property type="evidence" value="ECO:0007669"/>
    <property type="project" value="TreeGrafter"/>
</dbReference>
<keyword evidence="14" id="KW-1185">Reference proteome</keyword>
<organism evidence="13 14">
    <name type="scientific">Cryphonectria parasitica (strain ATCC 38755 / EP155)</name>
    <dbReference type="NCBI Taxonomy" id="660469"/>
    <lineage>
        <taxon>Eukaryota</taxon>
        <taxon>Fungi</taxon>
        <taxon>Dikarya</taxon>
        <taxon>Ascomycota</taxon>
        <taxon>Pezizomycotina</taxon>
        <taxon>Sordariomycetes</taxon>
        <taxon>Sordariomycetidae</taxon>
        <taxon>Diaporthales</taxon>
        <taxon>Cryphonectriaceae</taxon>
        <taxon>Cryphonectria-Endothia species complex</taxon>
        <taxon>Cryphonectria</taxon>
    </lineage>
</organism>
<feature type="transmembrane region" description="Helical" evidence="11">
    <location>
        <begin position="205"/>
        <end position="222"/>
    </location>
</feature>
<name>A0A9P5CN15_CRYP1</name>
<dbReference type="PROSITE" id="PS51384">
    <property type="entry name" value="FAD_FR"/>
    <property type="match status" value="1"/>
</dbReference>
<dbReference type="GO" id="GO:0006826">
    <property type="term" value="P:iron ion transport"/>
    <property type="evidence" value="ECO:0007669"/>
    <property type="project" value="TreeGrafter"/>
</dbReference>
<keyword evidence="9 11" id="KW-0472">Membrane</keyword>
<dbReference type="InterPro" id="IPR013112">
    <property type="entry name" value="FAD-bd_8"/>
</dbReference>
<evidence type="ECO:0000256" key="8">
    <source>
        <dbReference type="ARBA" id="ARBA00023065"/>
    </source>
</evidence>
<gene>
    <name evidence="13" type="ORF">M406DRAFT_262963</name>
</gene>
<dbReference type="OrthoDB" id="10006946at2759"/>
<evidence type="ECO:0000256" key="4">
    <source>
        <dbReference type="ARBA" id="ARBA00022692"/>
    </source>
</evidence>
<dbReference type="InterPro" id="IPR039261">
    <property type="entry name" value="FNR_nucleotide-bd"/>
</dbReference>
<dbReference type="CDD" id="cd06186">
    <property type="entry name" value="NOX_Duox_like_FAD_NADP"/>
    <property type="match status" value="1"/>
</dbReference>
<evidence type="ECO:0000256" key="5">
    <source>
        <dbReference type="ARBA" id="ARBA00022982"/>
    </source>
</evidence>
<keyword evidence="3" id="KW-0813">Transport</keyword>
<comment type="caution">
    <text evidence="13">The sequence shown here is derived from an EMBL/GenBank/DDBJ whole genome shotgun (WGS) entry which is preliminary data.</text>
</comment>
<proteinExistence type="inferred from homology"/>
<dbReference type="PANTHER" id="PTHR32361">
    <property type="entry name" value="FERRIC/CUPRIC REDUCTASE TRANSMEMBRANE COMPONENT"/>
    <property type="match status" value="1"/>
</dbReference>
<evidence type="ECO:0000256" key="3">
    <source>
        <dbReference type="ARBA" id="ARBA00022448"/>
    </source>
</evidence>
<protein>
    <recommendedName>
        <fullName evidence="12">FAD-binding FR-type domain-containing protein</fullName>
    </recommendedName>
</protein>
<evidence type="ECO:0000256" key="11">
    <source>
        <dbReference type="SAM" id="Phobius"/>
    </source>
</evidence>
<dbReference type="Pfam" id="PF08030">
    <property type="entry name" value="NAD_binding_6"/>
    <property type="match status" value="1"/>
</dbReference>
<feature type="domain" description="FAD-binding FR-type" evidence="12">
    <location>
        <begin position="247"/>
        <end position="374"/>
    </location>
</feature>
<dbReference type="AlphaFoldDB" id="A0A9P5CN15"/>
<dbReference type="InterPro" id="IPR051410">
    <property type="entry name" value="Ferric/Cupric_Reductase"/>
</dbReference>
<evidence type="ECO:0000313" key="13">
    <source>
        <dbReference type="EMBL" id="KAF3763656.1"/>
    </source>
</evidence>
<dbReference type="Pfam" id="PF01794">
    <property type="entry name" value="Ferric_reduct"/>
    <property type="match status" value="1"/>
</dbReference>
<dbReference type="Gene3D" id="3.40.50.80">
    <property type="entry name" value="Nucleotide-binding domain of ferredoxin-NADP reductase (FNR) module"/>
    <property type="match status" value="1"/>
</dbReference>
<dbReference type="EMBL" id="MU032349">
    <property type="protein sequence ID" value="KAF3763656.1"/>
    <property type="molecule type" value="Genomic_DNA"/>
</dbReference>
<feature type="compositionally biased region" description="Polar residues" evidence="10">
    <location>
        <begin position="471"/>
        <end position="480"/>
    </location>
</feature>
<feature type="transmembrane region" description="Helical" evidence="11">
    <location>
        <begin position="182"/>
        <end position="198"/>
    </location>
</feature>
<sequence>MAWPWEFVHVDSNAKELRRQTLDRYAGYAQISAFGPVFLVLIYRLALWTIKTFDARKAVYSAVPESPRRKIRRQSPLGAWEARYRLFLWWLGGDVVFLGQSVGIIGISQLPLQYLLALKSLNPIAYVLNSSHEEINRFHRALGRIVYVLLFLHACLYTNYFIQTGIFLEKLMSSRAVQTGLLGIWAMTFLGATALKAIRQYSYRIFFITHLAVALIIPPLIWFHVRVARVFVVEALVVFLVDIISRKLDTITTTATIEQVAGTSLVKVTTSIPHHKIDRFRKNPGSHIYLQIPGESRPSSQDPLSKEYLVHEFLMNPFTVAAVDEDNSELTLVARHLDGPTTSTLRQLADQKTRAKQHQTSLAIEGPYGVAANYRKLSSGEYDRVLLVSGGVGATFTVPLYRSLVVENPGAKVQLVWAMRSPREAAWANAASREGRVFSAEDGVQLFVTGSKSTPGAQEGDGGDEDGVELSTMQGEQQQHGVRPDLRKIVDDVFRHGHEERVAVLFCGPANMGRDLRNHVGVWVKKGRVVFWHSESFEW</sequence>
<dbReference type="Pfam" id="PF08022">
    <property type="entry name" value="FAD_binding_8"/>
    <property type="match status" value="1"/>
</dbReference>
<reference evidence="13" key="1">
    <citation type="journal article" date="2020" name="Phytopathology">
        <title>Genome sequence of the chestnut blight fungus Cryphonectria parasitica EP155: A fundamental resource for an archetypical invasive plant pathogen.</title>
        <authorList>
            <person name="Crouch J.A."/>
            <person name="Dawe A."/>
            <person name="Aerts A."/>
            <person name="Barry K."/>
            <person name="Churchill A.C.L."/>
            <person name="Grimwood J."/>
            <person name="Hillman B."/>
            <person name="Milgroom M.G."/>
            <person name="Pangilinan J."/>
            <person name="Smith M."/>
            <person name="Salamov A."/>
            <person name="Schmutz J."/>
            <person name="Yadav J."/>
            <person name="Grigoriev I.V."/>
            <person name="Nuss D."/>
        </authorList>
    </citation>
    <scope>NUCLEOTIDE SEQUENCE</scope>
    <source>
        <strain evidence="13">EP155</strain>
    </source>
</reference>
<evidence type="ECO:0000256" key="7">
    <source>
        <dbReference type="ARBA" id="ARBA00023002"/>
    </source>
</evidence>
<feature type="transmembrane region" description="Helical" evidence="11">
    <location>
        <begin position="141"/>
        <end position="162"/>
    </location>
</feature>
<keyword evidence="5" id="KW-0249">Electron transport</keyword>
<dbReference type="InterPro" id="IPR013130">
    <property type="entry name" value="Fe3_Rdtase_TM_dom"/>
</dbReference>
<keyword evidence="6 11" id="KW-1133">Transmembrane helix</keyword>
<evidence type="ECO:0000256" key="6">
    <source>
        <dbReference type="ARBA" id="ARBA00022989"/>
    </source>
</evidence>
<keyword evidence="7" id="KW-0560">Oxidoreductase</keyword>
<dbReference type="InterPro" id="IPR013121">
    <property type="entry name" value="Fe_red_NAD-bd_6"/>
</dbReference>
<accession>A0A9P5CN15</accession>
<keyword evidence="4 11" id="KW-0812">Transmembrane</keyword>
<dbReference type="Proteomes" id="UP000803844">
    <property type="component" value="Unassembled WGS sequence"/>
</dbReference>
<dbReference type="GeneID" id="63834678"/>
<dbReference type="GO" id="GO:0015677">
    <property type="term" value="P:copper ion import"/>
    <property type="evidence" value="ECO:0007669"/>
    <property type="project" value="TreeGrafter"/>
</dbReference>
<dbReference type="SFLD" id="SFLDS00052">
    <property type="entry name" value="Ferric_Reductase_Domain"/>
    <property type="match status" value="1"/>
</dbReference>
<dbReference type="SFLD" id="SFLDG01168">
    <property type="entry name" value="Ferric_reductase_subgroup_(FRE"/>
    <property type="match status" value="1"/>
</dbReference>
<keyword evidence="8" id="KW-0406">Ion transport</keyword>
<evidence type="ECO:0000256" key="10">
    <source>
        <dbReference type="SAM" id="MobiDB-lite"/>
    </source>
</evidence>
<evidence type="ECO:0000256" key="1">
    <source>
        <dbReference type="ARBA" id="ARBA00004141"/>
    </source>
</evidence>
<dbReference type="InterPro" id="IPR017927">
    <property type="entry name" value="FAD-bd_FR_type"/>
</dbReference>
<evidence type="ECO:0000256" key="9">
    <source>
        <dbReference type="ARBA" id="ARBA00023136"/>
    </source>
</evidence>